<keyword evidence="5" id="KW-0677">Repeat</keyword>
<evidence type="ECO:0000256" key="9">
    <source>
        <dbReference type="ARBA" id="ARBA00023212"/>
    </source>
</evidence>
<evidence type="ECO:0000256" key="7">
    <source>
        <dbReference type="ARBA" id="ARBA00023054"/>
    </source>
</evidence>
<name>A0A6A4VEG0_AMPAM</name>
<dbReference type="SMART" id="SM00365">
    <property type="entry name" value="LRR_SD22"/>
    <property type="match status" value="3"/>
</dbReference>
<keyword evidence="16" id="KW-1185">Reference proteome</keyword>
<dbReference type="InterPro" id="IPR032675">
    <property type="entry name" value="LRR_dom_sf"/>
</dbReference>
<evidence type="ECO:0000256" key="1">
    <source>
        <dbReference type="ARBA" id="ARBA00003843"/>
    </source>
</evidence>
<sequence length="171" mass="20345">MPNLRWLDLSFNRIEKIENLNQLIHLEDLSLYSNKISVLENLDKQQKLQVLSIGNNCIDRLENVLYLRTLGALGSLGLAGNPVAEHPEYKSYIGAFLPHLTYLDYRLVQDEWRQQGLKKHSYEIEEMDLLEHRDEFEKEKQKQQQEQEERYREAFVEGLSEGQLFDEMFDW</sequence>
<keyword evidence="10" id="KW-0966">Cell projection</keyword>
<dbReference type="PANTHER" id="PTHR45973:SF12">
    <property type="entry name" value="DYNEIN REGULATORY COMPLEX SUBUNIT 3"/>
    <property type="match status" value="1"/>
</dbReference>
<keyword evidence="7 14" id="KW-0175">Coiled coil</keyword>
<evidence type="ECO:0000256" key="12">
    <source>
        <dbReference type="ARBA" id="ARBA00038378"/>
    </source>
</evidence>
<evidence type="ECO:0000256" key="11">
    <source>
        <dbReference type="ARBA" id="ARBA00024433"/>
    </source>
</evidence>
<dbReference type="GO" id="GO:0005929">
    <property type="term" value="C:cilium"/>
    <property type="evidence" value="ECO:0007669"/>
    <property type="project" value="TreeGrafter"/>
</dbReference>
<gene>
    <name evidence="15" type="primary">DRC3_0</name>
    <name evidence="15" type="ORF">FJT64_012820</name>
</gene>
<keyword evidence="3" id="KW-0963">Cytoplasm</keyword>
<evidence type="ECO:0000256" key="2">
    <source>
        <dbReference type="ARBA" id="ARBA00004611"/>
    </source>
</evidence>
<evidence type="ECO:0000256" key="4">
    <source>
        <dbReference type="ARBA" id="ARBA00022614"/>
    </source>
</evidence>
<dbReference type="EMBL" id="VIIS01002078">
    <property type="protein sequence ID" value="KAF0288792.1"/>
    <property type="molecule type" value="Genomic_DNA"/>
</dbReference>
<keyword evidence="8" id="KW-0969">Cilium</keyword>
<evidence type="ECO:0000313" key="15">
    <source>
        <dbReference type="EMBL" id="KAF0288792.1"/>
    </source>
</evidence>
<evidence type="ECO:0000256" key="3">
    <source>
        <dbReference type="ARBA" id="ARBA00022490"/>
    </source>
</evidence>
<evidence type="ECO:0000256" key="14">
    <source>
        <dbReference type="SAM" id="Coils"/>
    </source>
</evidence>
<evidence type="ECO:0000256" key="13">
    <source>
        <dbReference type="ARBA" id="ARBA00040950"/>
    </source>
</evidence>
<comment type="subcellular location">
    <subcellularLocation>
        <location evidence="2">Cytoplasm</location>
        <location evidence="2">Cytoskeleton</location>
        <location evidence="2">Flagellum axoneme</location>
    </subcellularLocation>
</comment>
<feature type="coiled-coil region" evidence="14">
    <location>
        <begin position="126"/>
        <end position="153"/>
    </location>
</feature>
<dbReference type="PANTHER" id="PTHR45973">
    <property type="entry name" value="PROTEIN PHOSPHATASE 1 REGULATORY SUBUNIT SDS22-RELATED"/>
    <property type="match status" value="1"/>
</dbReference>
<evidence type="ECO:0000256" key="8">
    <source>
        <dbReference type="ARBA" id="ARBA00023069"/>
    </source>
</evidence>
<dbReference type="InterPro" id="IPR050576">
    <property type="entry name" value="Cilia_flagella_integrity"/>
</dbReference>
<comment type="function">
    <text evidence="1">Cilium-specific protein required for cilia structures.</text>
</comment>
<evidence type="ECO:0000313" key="16">
    <source>
        <dbReference type="Proteomes" id="UP000440578"/>
    </source>
</evidence>
<dbReference type="AlphaFoldDB" id="A0A6A4VEG0"/>
<organism evidence="15 16">
    <name type="scientific">Amphibalanus amphitrite</name>
    <name type="common">Striped barnacle</name>
    <name type="synonym">Balanus amphitrite</name>
    <dbReference type="NCBI Taxonomy" id="1232801"/>
    <lineage>
        <taxon>Eukaryota</taxon>
        <taxon>Metazoa</taxon>
        <taxon>Ecdysozoa</taxon>
        <taxon>Arthropoda</taxon>
        <taxon>Crustacea</taxon>
        <taxon>Multicrustacea</taxon>
        <taxon>Cirripedia</taxon>
        <taxon>Thoracica</taxon>
        <taxon>Thoracicalcarea</taxon>
        <taxon>Balanomorpha</taxon>
        <taxon>Balanoidea</taxon>
        <taxon>Balanidae</taxon>
        <taxon>Amphibalaninae</taxon>
        <taxon>Amphibalanus</taxon>
    </lineage>
</organism>
<reference evidence="15 16" key="1">
    <citation type="submission" date="2019-07" db="EMBL/GenBank/DDBJ databases">
        <title>Draft genome assembly of a fouling barnacle, Amphibalanus amphitrite (Darwin, 1854): The first reference genome for Thecostraca.</title>
        <authorList>
            <person name="Kim W."/>
        </authorList>
    </citation>
    <scope>NUCLEOTIDE SEQUENCE [LARGE SCALE GENOMIC DNA]</scope>
    <source>
        <strain evidence="15">SNU_AA5</strain>
        <tissue evidence="15">Soma without cirri and trophi</tissue>
    </source>
</reference>
<evidence type="ECO:0000256" key="5">
    <source>
        <dbReference type="ARBA" id="ARBA00022737"/>
    </source>
</evidence>
<dbReference type="Proteomes" id="UP000440578">
    <property type="component" value="Unassembled WGS sequence"/>
</dbReference>
<evidence type="ECO:0000256" key="10">
    <source>
        <dbReference type="ARBA" id="ARBA00023273"/>
    </source>
</evidence>
<keyword evidence="4" id="KW-0433">Leucine-rich repeat</keyword>
<dbReference type="Pfam" id="PF14580">
    <property type="entry name" value="LRR_9"/>
    <property type="match status" value="1"/>
</dbReference>
<dbReference type="PROSITE" id="PS51450">
    <property type="entry name" value="LRR"/>
    <property type="match status" value="3"/>
</dbReference>
<protein>
    <recommendedName>
        <fullName evidence="11">Dynein axonemal assembly factor 1 homolog</fullName>
    </recommendedName>
    <alternativeName>
        <fullName evidence="13">Dynein regulatory complex subunit 3</fullName>
    </alternativeName>
</protein>
<keyword evidence="9" id="KW-0206">Cytoskeleton</keyword>
<evidence type="ECO:0000256" key="6">
    <source>
        <dbReference type="ARBA" id="ARBA00022846"/>
    </source>
</evidence>
<comment type="caution">
    <text evidence="15">The sequence shown here is derived from an EMBL/GenBank/DDBJ whole genome shotgun (WGS) entry which is preliminary data.</text>
</comment>
<dbReference type="InterPro" id="IPR001611">
    <property type="entry name" value="Leu-rich_rpt"/>
</dbReference>
<dbReference type="OrthoDB" id="6373776at2759"/>
<dbReference type="Gene3D" id="3.80.10.10">
    <property type="entry name" value="Ribonuclease Inhibitor"/>
    <property type="match status" value="1"/>
</dbReference>
<dbReference type="SUPFAM" id="SSF52058">
    <property type="entry name" value="L domain-like"/>
    <property type="match status" value="1"/>
</dbReference>
<keyword evidence="6" id="KW-0282">Flagellum</keyword>
<comment type="similarity">
    <text evidence="12">Belongs to the DRC3 family.</text>
</comment>
<proteinExistence type="inferred from homology"/>
<accession>A0A6A4VEG0</accession>